<feature type="transmembrane region" description="Helical" evidence="1">
    <location>
        <begin position="108"/>
        <end position="129"/>
    </location>
</feature>
<accession>A0ABW2KC28</accession>
<keyword evidence="1" id="KW-1133">Transmembrane helix</keyword>
<gene>
    <name evidence="3" type="ORF">ACFQRF_07635</name>
</gene>
<dbReference type="InterPro" id="IPR021994">
    <property type="entry name" value="DUF3592"/>
</dbReference>
<feature type="domain" description="DUF3592" evidence="2">
    <location>
        <begin position="38"/>
        <end position="98"/>
    </location>
</feature>
<dbReference type="Proteomes" id="UP001596540">
    <property type="component" value="Unassembled WGS sequence"/>
</dbReference>
<evidence type="ECO:0000313" key="4">
    <source>
        <dbReference type="Proteomes" id="UP001596540"/>
    </source>
</evidence>
<keyword evidence="1" id="KW-0812">Transmembrane</keyword>
<reference evidence="4" key="1">
    <citation type="journal article" date="2019" name="Int. J. Syst. Evol. Microbiol.">
        <title>The Global Catalogue of Microorganisms (GCM) 10K type strain sequencing project: providing services to taxonomists for standard genome sequencing and annotation.</title>
        <authorList>
            <consortium name="The Broad Institute Genomics Platform"/>
            <consortium name="The Broad Institute Genome Sequencing Center for Infectious Disease"/>
            <person name="Wu L."/>
            <person name="Ma J."/>
        </authorList>
    </citation>
    <scope>NUCLEOTIDE SEQUENCE [LARGE SCALE GENOMIC DNA]</scope>
    <source>
        <strain evidence="4">CGMCC 4.7382</strain>
    </source>
</reference>
<sequence>MALYPLVPLAAGAVILGWLFVASWRSAVLAGRGARTNAEVVGYHESAGSSRIMVRFHTDEGNEVLAAHVSTGWAAARHGDTVTVAYDPDRPDRARIVTAPWLSRGVPVLWGALGACCTLVGALLGVLAWS</sequence>
<proteinExistence type="predicted"/>
<keyword evidence="1" id="KW-0472">Membrane</keyword>
<protein>
    <submittedName>
        <fullName evidence="3">DUF3592 domain-containing protein</fullName>
    </submittedName>
</protein>
<evidence type="ECO:0000256" key="1">
    <source>
        <dbReference type="SAM" id="Phobius"/>
    </source>
</evidence>
<evidence type="ECO:0000313" key="3">
    <source>
        <dbReference type="EMBL" id="MFC7327612.1"/>
    </source>
</evidence>
<evidence type="ECO:0000259" key="2">
    <source>
        <dbReference type="Pfam" id="PF12158"/>
    </source>
</evidence>
<name>A0ABW2KC28_9ACTN</name>
<dbReference type="RefSeq" id="WP_379870002.1">
    <property type="nucleotide sequence ID" value="NZ_JBHTBH010000003.1"/>
</dbReference>
<dbReference type="EMBL" id="JBHTBH010000003">
    <property type="protein sequence ID" value="MFC7327612.1"/>
    <property type="molecule type" value="Genomic_DNA"/>
</dbReference>
<keyword evidence="4" id="KW-1185">Reference proteome</keyword>
<feature type="transmembrane region" description="Helical" evidence="1">
    <location>
        <begin position="6"/>
        <end position="24"/>
    </location>
</feature>
<dbReference type="Pfam" id="PF12158">
    <property type="entry name" value="DUF3592"/>
    <property type="match status" value="1"/>
</dbReference>
<organism evidence="3 4">
    <name type="scientific">Marinactinospora rubrisoli</name>
    <dbReference type="NCBI Taxonomy" id="2715399"/>
    <lineage>
        <taxon>Bacteria</taxon>
        <taxon>Bacillati</taxon>
        <taxon>Actinomycetota</taxon>
        <taxon>Actinomycetes</taxon>
        <taxon>Streptosporangiales</taxon>
        <taxon>Nocardiopsidaceae</taxon>
        <taxon>Marinactinospora</taxon>
    </lineage>
</organism>
<comment type="caution">
    <text evidence="3">The sequence shown here is derived from an EMBL/GenBank/DDBJ whole genome shotgun (WGS) entry which is preliminary data.</text>
</comment>